<evidence type="ECO:0000256" key="1">
    <source>
        <dbReference type="SAM" id="SignalP"/>
    </source>
</evidence>
<gene>
    <name evidence="2" type="ORF">Poly59_33190</name>
</gene>
<evidence type="ECO:0000313" key="3">
    <source>
        <dbReference type="Proteomes" id="UP000317977"/>
    </source>
</evidence>
<dbReference type="AlphaFoldDB" id="A0A5C6ETL3"/>
<keyword evidence="3" id="KW-1185">Reference proteome</keyword>
<keyword evidence="1" id="KW-0732">Signal</keyword>
<accession>A0A5C6ETL3</accession>
<evidence type="ECO:0000313" key="2">
    <source>
        <dbReference type="EMBL" id="TWU51724.1"/>
    </source>
</evidence>
<dbReference type="RefSeq" id="WP_146535016.1">
    <property type="nucleotide sequence ID" value="NZ_SJPX01000003.1"/>
</dbReference>
<name>A0A5C6ETL3_9BACT</name>
<dbReference type="PROSITE" id="PS51257">
    <property type="entry name" value="PROKAR_LIPOPROTEIN"/>
    <property type="match status" value="1"/>
</dbReference>
<feature type="signal peptide" evidence="1">
    <location>
        <begin position="1"/>
        <end position="16"/>
    </location>
</feature>
<dbReference type="Proteomes" id="UP000317977">
    <property type="component" value="Unassembled WGS sequence"/>
</dbReference>
<protein>
    <recommendedName>
        <fullName evidence="4">Secreted protein</fullName>
    </recommendedName>
</protein>
<organism evidence="2 3">
    <name type="scientific">Rubripirellula reticaptiva</name>
    <dbReference type="NCBI Taxonomy" id="2528013"/>
    <lineage>
        <taxon>Bacteria</taxon>
        <taxon>Pseudomonadati</taxon>
        <taxon>Planctomycetota</taxon>
        <taxon>Planctomycetia</taxon>
        <taxon>Pirellulales</taxon>
        <taxon>Pirellulaceae</taxon>
        <taxon>Rubripirellula</taxon>
    </lineage>
</organism>
<feature type="chain" id="PRO_5023007216" description="Secreted protein" evidence="1">
    <location>
        <begin position="17"/>
        <end position="60"/>
    </location>
</feature>
<comment type="caution">
    <text evidence="2">The sequence shown here is derived from an EMBL/GenBank/DDBJ whole genome shotgun (WGS) entry which is preliminary data.</text>
</comment>
<sequence length="60" mass="6578" precursor="true">MTRFVFALLVCVPLFAIGCSSENSTMIENATDEDVANYERLIAEANGEVEAQDEDGSFDE</sequence>
<reference evidence="2 3" key="1">
    <citation type="submission" date="2019-02" db="EMBL/GenBank/DDBJ databases">
        <title>Deep-cultivation of Planctomycetes and their phenomic and genomic characterization uncovers novel biology.</title>
        <authorList>
            <person name="Wiegand S."/>
            <person name="Jogler M."/>
            <person name="Boedeker C."/>
            <person name="Pinto D."/>
            <person name="Vollmers J."/>
            <person name="Rivas-Marin E."/>
            <person name="Kohn T."/>
            <person name="Peeters S.H."/>
            <person name="Heuer A."/>
            <person name="Rast P."/>
            <person name="Oberbeckmann S."/>
            <person name="Bunk B."/>
            <person name="Jeske O."/>
            <person name="Meyerdierks A."/>
            <person name="Storesund J.E."/>
            <person name="Kallscheuer N."/>
            <person name="Luecker S."/>
            <person name="Lage O.M."/>
            <person name="Pohl T."/>
            <person name="Merkel B.J."/>
            <person name="Hornburger P."/>
            <person name="Mueller R.-W."/>
            <person name="Bruemmer F."/>
            <person name="Labrenz M."/>
            <person name="Spormann A.M."/>
            <person name="Op Den Camp H."/>
            <person name="Overmann J."/>
            <person name="Amann R."/>
            <person name="Jetten M.S.M."/>
            <person name="Mascher T."/>
            <person name="Medema M.H."/>
            <person name="Devos D.P."/>
            <person name="Kaster A.-K."/>
            <person name="Ovreas L."/>
            <person name="Rohde M."/>
            <person name="Galperin M.Y."/>
            <person name="Jogler C."/>
        </authorList>
    </citation>
    <scope>NUCLEOTIDE SEQUENCE [LARGE SCALE GENOMIC DNA]</scope>
    <source>
        <strain evidence="2 3">Poly59</strain>
    </source>
</reference>
<proteinExistence type="predicted"/>
<evidence type="ECO:0008006" key="4">
    <source>
        <dbReference type="Google" id="ProtNLM"/>
    </source>
</evidence>
<dbReference type="EMBL" id="SJPX01000003">
    <property type="protein sequence ID" value="TWU51724.1"/>
    <property type="molecule type" value="Genomic_DNA"/>
</dbReference>